<evidence type="ECO:0000256" key="3">
    <source>
        <dbReference type="ARBA" id="ARBA00012438"/>
    </source>
</evidence>
<name>A0A512DI12_9PROT</name>
<dbReference type="AlphaFoldDB" id="A0A512DI12"/>
<evidence type="ECO:0000259" key="12">
    <source>
        <dbReference type="PROSITE" id="PS50109"/>
    </source>
</evidence>
<keyword evidence="5" id="KW-0808">Transferase</keyword>
<dbReference type="InterPro" id="IPR036890">
    <property type="entry name" value="HATPase_C_sf"/>
</dbReference>
<dbReference type="InterPro" id="IPR013727">
    <property type="entry name" value="2CSK_N"/>
</dbReference>
<dbReference type="PROSITE" id="PS50885">
    <property type="entry name" value="HAMP"/>
    <property type="match status" value="1"/>
</dbReference>
<dbReference type="CDD" id="cd00082">
    <property type="entry name" value="HisKA"/>
    <property type="match status" value="1"/>
</dbReference>
<evidence type="ECO:0000259" key="13">
    <source>
        <dbReference type="PROSITE" id="PS50885"/>
    </source>
</evidence>
<dbReference type="EC" id="2.7.13.3" evidence="3"/>
<reference evidence="14 15" key="1">
    <citation type="submission" date="2019-07" db="EMBL/GenBank/DDBJ databases">
        <title>Whole genome shotgun sequence of Skermanella aerolata NBRC 106429.</title>
        <authorList>
            <person name="Hosoyama A."/>
            <person name="Uohara A."/>
            <person name="Ohji S."/>
            <person name="Ichikawa N."/>
        </authorList>
    </citation>
    <scope>NUCLEOTIDE SEQUENCE [LARGE SCALE GENOMIC DNA]</scope>
    <source>
        <strain evidence="14 15">NBRC 106429</strain>
    </source>
</reference>
<evidence type="ECO:0000256" key="7">
    <source>
        <dbReference type="ARBA" id="ARBA00022777"/>
    </source>
</evidence>
<evidence type="ECO:0000256" key="6">
    <source>
        <dbReference type="ARBA" id="ARBA00022692"/>
    </source>
</evidence>
<sequence length="842" mass="90551">MPSAEAAGREGYSLRKRLLIRLFGALALLTAGLFAFVDAYAQRAADSAYDQLLQAAALSIADTIRVESGRIAVDLPYSSLSILAMARRDRIFYRIDAPDGDLVTGYDDLPVIHREAGERNTTFQNATYRDMPIRLAVLDRLIAHPQLSGWVRIVVAQTREERESLARGILTNAFLPIALAVLAGGGLIWFGVRQALAPLASLERLIRARQPNDFRPIDIPPPAEVSQLVHAINSLLTRLHGNLDTMQTFLADAAHQIRTPLASLRLQAELAADEDDPESLRRSVGRIHRNAVEASQLTSQLLSHAMVIHRSEALEPETIDLAALLDHVVQRARPICDDVLIHLDIDEAAEHGVIAGDPISLTEAMTNLVDNAVKYAGEGGAVAVGLGLRPDGDGFRIDVADRGPGIADGEKDKVLQRFGRGSAGAGTMGSGLGLAIVKAVADAHGGVLSLLDRPGGGLIVRLEFPRLAVSPMASAVHAAAASTPSPYAGLLFITVLATGLLSFVSPGSALAVEPVVYPAPAGERQVLLIDAATDRTLMEPLILDFQRLAPTVTVSYSDYSTRDLYERTASGQTGADLVISSASDLQVKLINDGFSQPYESTATLALPDWAKWRDEAFGFTVEPAVIVYNPDLVPETEVPRSRNDLIRLIRDNGARYNRRVATYDAATSGIGYLFATQDSVLFSQYWQLMVTLGAAQARLACCTGDILEMIERGEVLIAYNMLGSYARARMSAGARIGIVLPEDYTLVMSRVAIIPAGSKRADLAGSFIDYLLSERGQEIIAGQSALFALAPDIHGELAAGTETAVTAGPIVPITLSPALLVFLDKYKRESFLRQWHLAFGTP</sequence>
<evidence type="ECO:0000256" key="11">
    <source>
        <dbReference type="SAM" id="Phobius"/>
    </source>
</evidence>
<dbReference type="InterPro" id="IPR005467">
    <property type="entry name" value="His_kinase_dom"/>
</dbReference>
<feature type="domain" description="HAMP" evidence="13">
    <location>
        <begin position="193"/>
        <end position="244"/>
    </location>
</feature>
<dbReference type="Gene3D" id="1.10.287.130">
    <property type="match status" value="1"/>
</dbReference>
<dbReference type="RefSeq" id="WP_244619374.1">
    <property type="nucleotide sequence ID" value="NZ_BJYZ01000001.1"/>
</dbReference>
<feature type="transmembrane region" description="Helical" evidence="11">
    <location>
        <begin position="18"/>
        <end position="37"/>
    </location>
</feature>
<keyword evidence="7" id="KW-0418">Kinase</keyword>
<dbReference type="Gene3D" id="3.30.565.10">
    <property type="entry name" value="Histidine kinase-like ATPase, C-terminal domain"/>
    <property type="match status" value="1"/>
</dbReference>
<evidence type="ECO:0000256" key="1">
    <source>
        <dbReference type="ARBA" id="ARBA00000085"/>
    </source>
</evidence>
<comment type="catalytic activity">
    <reaction evidence="1">
        <text>ATP + protein L-histidine = ADP + protein N-phospho-L-histidine.</text>
        <dbReference type="EC" id="2.7.13.3"/>
    </reaction>
</comment>
<dbReference type="SMART" id="SM00387">
    <property type="entry name" value="HATPase_c"/>
    <property type="match status" value="1"/>
</dbReference>
<comment type="subcellular location">
    <subcellularLocation>
        <location evidence="2">Membrane</location>
    </subcellularLocation>
</comment>
<dbReference type="Pfam" id="PF08521">
    <property type="entry name" value="2CSK_N"/>
    <property type="match status" value="1"/>
</dbReference>
<comment type="caution">
    <text evidence="14">The sequence shown here is derived from an EMBL/GenBank/DDBJ whole genome shotgun (WGS) entry which is preliminary data.</text>
</comment>
<evidence type="ECO:0000256" key="4">
    <source>
        <dbReference type="ARBA" id="ARBA00022553"/>
    </source>
</evidence>
<dbReference type="Gene3D" id="3.40.190.10">
    <property type="entry name" value="Periplasmic binding protein-like II"/>
    <property type="match status" value="2"/>
</dbReference>
<gene>
    <name evidence="14" type="ORF">SAE02_02330</name>
</gene>
<evidence type="ECO:0000256" key="9">
    <source>
        <dbReference type="ARBA" id="ARBA00023012"/>
    </source>
</evidence>
<accession>A0A512DI12</accession>
<dbReference type="Pfam" id="PF02518">
    <property type="entry name" value="HATPase_c"/>
    <property type="match status" value="1"/>
</dbReference>
<dbReference type="GO" id="GO:0000155">
    <property type="term" value="F:phosphorelay sensor kinase activity"/>
    <property type="evidence" value="ECO:0007669"/>
    <property type="project" value="InterPro"/>
</dbReference>
<keyword evidence="6 11" id="KW-0812">Transmembrane</keyword>
<dbReference type="EMBL" id="BJYZ01000001">
    <property type="protein sequence ID" value="GEO36085.1"/>
    <property type="molecule type" value="Genomic_DNA"/>
</dbReference>
<dbReference type="PANTHER" id="PTHR45436:SF1">
    <property type="entry name" value="SENSOR PROTEIN QSEC"/>
    <property type="match status" value="1"/>
</dbReference>
<dbReference type="PANTHER" id="PTHR45436">
    <property type="entry name" value="SENSOR HISTIDINE KINASE YKOH"/>
    <property type="match status" value="1"/>
</dbReference>
<feature type="transmembrane region" description="Helical" evidence="11">
    <location>
        <begin position="169"/>
        <end position="192"/>
    </location>
</feature>
<feature type="domain" description="Histidine kinase" evidence="12">
    <location>
        <begin position="252"/>
        <end position="468"/>
    </location>
</feature>
<evidence type="ECO:0000256" key="10">
    <source>
        <dbReference type="ARBA" id="ARBA00023136"/>
    </source>
</evidence>
<dbReference type="CDD" id="cd00075">
    <property type="entry name" value="HATPase"/>
    <property type="match status" value="1"/>
</dbReference>
<evidence type="ECO:0000313" key="14">
    <source>
        <dbReference type="EMBL" id="GEO36085.1"/>
    </source>
</evidence>
<evidence type="ECO:0000256" key="5">
    <source>
        <dbReference type="ARBA" id="ARBA00022679"/>
    </source>
</evidence>
<protein>
    <recommendedName>
        <fullName evidence="3">histidine kinase</fullName>
        <ecNumber evidence="3">2.7.13.3</ecNumber>
    </recommendedName>
</protein>
<dbReference type="SUPFAM" id="SSF55874">
    <property type="entry name" value="ATPase domain of HSP90 chaperone/DNA topoisomerase II/histidine kinase"/>
    <property type="match status" value="1"/>
</dbReference>
<keyword evidence="10 11" id="KW-0472">Membrane</keyword>
<keyword evidence="15" id="KW-1185">Reference proteome</keyword>
<dbReference type="SUPFAM" id="SSF47384">
    <property type="entry name" value="Homodimeric domain of signal transducing histidine kinase"/>
    <property type="match status" value="1"/>
</dbReference>
<keyword evidence="9" id="KW-0902">Two-component regulatory system</keyword>
<dbReference type="SUPFAM" id="SSF53850">
    <property type="entry name" value="Periplasmic binding protein-like II"/>
    <property type="match status" value="1"/>
</dbReference>
<keyword evidence="8 11" id="KW-1133">Transmembrane helix</keyword>
<organism evidence="14 15">
    <name type="scientific">Skermanella aerolata</name>
    <dbReference type="NCBI Taxonomy" id="393310"/>
    <lineage>
        <taxon>Bacteria</taxon>
        <taxon>Pseudomonadati</taxon>
        <taxon>Pseudomonadota</taxon>
        <taxon>Alphaproteobacteria</taxon>
        <taxon>Rhodospirillales</taxon>
        <taxon>Azospirillaceae</taxon>
        <taxon>Skermanella</taxon>
    </lineage>
</organism>
<dbReference type="InterPro" id="IPR004358">
    <property type="entry name" value="Sig_transdc_His_kin-like_C"/>
</dbReference>
<dbReference type="Proteomes" id="UP000321523">
    <property type="component" value="Unassembled WGS sequence"/>
</dbReference>
<dbReference type="InterPro" id="IPR050428">
    <property type="entry name" value="TCS_sensor_his_kinase"/>
</dbReference>
<dbReference type="SMART" id="SM00388">
    <property type="entry name" value="HisKA"/>
    <property type="match status" value="1"/>
</dbReference>
<evidence type="ECO:0000256" key="2">
    <source>
        <dbReference type="ARBA" id="ARBA00004370"/>
    </source>
</evidence>
<dbReference type="PROSITE" id="PS50109">
    <property type="entry name" value="HIS_KIN"/>
    <property type="match status" value="1"/>
</dbReference>
<dbReference type="InterPro" id="IPR003661">
    <property type="entry name" value="HisK_dim/P_dom"/>
</dbReference>
<dbReference type="PRINTS" id="PR00344">
    <property type="entry name" value="BCTRLSENSOR"/>
</dbReference>
<dbReference type="GO" id="GO:0005886">
    <property type="term" value="C:plasma membrane"/>
    <property type="evidence" value="ECO:0007669"/>
    <property type="project" value="TreeGrafter"/>
</dbReference>
<evidence type="ECO:0000256" key="8">
    <source>
        <dbReference type="ARBA" id="ARBA00022989"/>
    </source>
</evidence>
<proteinExistence type="predicted"/>
<dbReference type="InterPro" id="IPR003660">
    <property type="entry name" value="HAMP_dom"/>
</dbReference>
<dbReference type="Pfam" id="PF00512">
    <property type="entry name" value="HisKA"/>
    <property type="match status" value="1"/>
</dbReference>
<dbReference type="InterPro" id="IPR036097">
    <property type="entry name" value="HisK_dim/P_sf"/>
</dbReference>
<dbReference type="Pfam" id="PF13343">
    <property type="entry name" value="SBP_bac_6"/>
    <property type="match status" value="1"/>
</dbReference>
<evidence type="ECO:0000313" key="15">
    <source>
        <dbReference type="Proteomes" id="UP000321523"/>
    </source>
</evidence>
<keyword evidence="4" id="KW-0597">Phosphoprotein</keyword>
<dbReference type="InterPro" id="IPR003594">
    <property type="entry name" value="HATPase_dom"/>
</dbReference>